<comment type="caution">
    <text evidence="2">The sequence shown here is derived from an EMBL/GenBank/DDBJ whole genome shotgun (WGS) entry which is preliminary data.</text>
</comment>
<protein>
    <recommendedName>
        <fullName evidence="1">RNase H type-1 domain-containing protein</fullName>
    </recommendedName>
</protein>
<evidence type="ECO:0000313" key="3">
    <source>
        <dbReference type="Proteomes" id="UP000237347"/>
    </source>
</evidence>
<dbReference type="GO" id="GO:0004523">
    <property type="term" value="F:RNA-DNA hybrid ribonuclease activity"/>
    <property type="evidence" value="ECO:0007669"/>
    <property type="project" value="InterPro"/>
</dbReference>
<dbReference type="PANTHER" id="PTHR47723:SF13">
    <property type="entry name" value="PUTATIVE-RELATED"/>
    <property type="match status" value="1"/>
</dbReference>
<dbReference type="InterPro" id="IPR002156">
    <property type="entry name" value="RNaseH_domain"/>
</dbReference>
<dbReference type="CDD" id="cd06222">
    <property type="entry name" value="RNase_H_like"/>
    <property type="match status" value="1"/>
</dbReference>
<dbReference type="InterPro" id="IPR053151">
    <property type="entry name" value="RNase_H-like"/>
</dbReference>
<gene>
    <name evidence="2" type="ORF">CFP56_042843</name>
</gene>
<organism evidence="2 3">
    <name type="scientific">Quercus suber</name>
    <name type="common">Cork oak</name>
    <dbReference type="NCBI Taxonomy" id="58331"/>
    <lineage>
        <taxon>Eukaryota</taxon>
        <taxon>Viridiplantae</taxon>
        <taxon>Streptophyta</taxon>
        <taxon>Embryophyta</taxon>
        <taxon>Tracheophyta</taxon>
        <taxon>Spermatophyta</taxon>
        <taxon>Magnoliopsida</taxon>
        <taxon>eudicotyledons</taxon>
        <taxon>Gunneridae</taxon>
        <taxon>Pentapetalae</taxon>
        <taxon>rosids</taxon>
        <taxon>fabids</taxon>
        <taxon>Fagales</taxon>
        <taxon>Fagaceae</taxon>
        <taxon>Quercus</taxon>
    </lineage>
</organism>
<dbReference type="InterPro" id="IPR036397">
    <property type="entry name" value="RNaseH_sf"/>
</dbReference>
<dbReference type="Gene3D" id="3.30.420.10">
    <property type="entry name" value="Ribonuclease H-like superfamily/Ribonuclease H"/>
    <property type="match status" value="1"/>
</dbReference>
<dbReference type="InterPro" id="IPR044730">
    <property type="entry name" value="RNase_H-like_dom_plant"/>
</dbReference>
<feature type="domain" description="RNase H type-1" evidence="1">
    <location>
        <begin position="2"/>
        <end position="69"/>
    </location>
</feature>
<dbReference type="EMBL" id="PKMF04000885">
    <property type="protein sequence ID" value="KAK7817373.1"/>
    <property type="molecule type" value="Genomic_DNA"/>
</dbReference>
<dbReference type="GO" id="GO:0003676">
    <property type="term" value="F:nucleic acid binding"/>
    <property type="evidence" value="ECO:0007669"/>
    <property type="project" value="InterPro"/>
</dbReference>
<dbReference type="Proteomes" id="UP000237347">
    <property type="component" value="Unassembled WGS sequence"/>
</dbReference>
<evidence type="ECO:0000259" key="1">
    <source>
        <dbReference type="Pfam" id="PF13456"/>
    </source>
</evidence>
<name>A0AAW0ISB4_QUESU</name>
<proteinExistence type="predicted"/>
<evidence type="ECO:0000313" key="2">
    <source>
        <dbReference type="EMBL" id="KAK7817373.1"/>
    </source>
</evidence>
<keyword evidence="3" id="KW-1185">Reference proteome</keyword>
<accession>A0AAW0ISB4</accession>
<dbReference type="AlphaFoldDB" id="A0AAW0ISB4"/>
<sequence length="115" mass="12722">MLASQLGITQLLVEVDAKVVVELMLSSKSSNNSFSALLNDCRYLVCQFNQVRINHIYREVKRCPDHLAKGGCTLIGNFVVLDSPNSDELCIILDSDAFGLYFLRLSTSTSPFMAS</sequence>
<reference evidence="2 3" key="1">
    <citation type="journal article" date="2018" name="Sci. Data">
        <title>The draft genome sequence of cork oak.</title>
        <authorList>
            <person name="Ramos A.M."/>
            <person name="Usie A."/>
            <person name="Barbosa P."/>
            <person name="Barros P.M."/>
            <person name="Capote T."/>
            <person name="Chaves I."/>
            <person name="Simoes F."/>
            <person name="Abreu I."/>
            <person name="Carrasquinho I."/>
            <person name="Faro C."/>
            <person name="Guimaraes J.B."/>
            <person name="Mendonca D."/>
            <person name="Nobrega F."/>
            <person name="Rodrigues L."/>
            <person name="Saibo N.J.M."/>
            <person name="Varela M.C."/>
            <person name="Egas C."/>
            <person name="Matos J."/>
            <person name="Miguel C.M."/>
            <person name="Oliveira M.M."/>
            <person name="Ricardo C.P."/>
            <person name="Goncalves S."/>
        </authorList>
    </citation>
    <scope>NUCLEOTIDE SEQUENCE [LARGE SCALE GENOMIC DNA]</scope>
    <source>
        <strain evidence="3">cv. HL8</strain>
    </source>
</reference>
<dbReference type="Pfam" id="PF13456">
    <property type="entry name" value="RVT_3"/>
    <property type="match status" value="1"/>
</dbReference>
<dbReference type="PANTHER" id="PTHR47723">
    <property type="entry name" value="OS05G0353850 PROTEIN"/>
    <property type="match status" value="1"/>
</dbReference>